<dbReference type="EMBL" id="FN653033">
    <property type="protein sequence ID" value="CBY08765.1"/>
    <property type="molecule type" value="Genomic_DNA"/>
</dbReference>
<dbReference type="AlphaFoldDB" id="E4XB82"/>
<evidence type="ECO:0000256" key="6">
    <source>
        <dbReference type="RuleBase" id="RU367120"/>
    </source>
</evidence>
<dbReference type="PANTHER" id="PTHR11129:SF2">
    <property type="entry name" value="GERANYLGERANYL TRANSFERASE TYPE-2 SUBUNIT ALPHA"/>
    <property type="match status" value="1"/>
</dbReference>
<protein>
    <recommendedName>
        <fullName evidence="6">Geranylgeranyl transferase type-2 subunit alpha</fullName>
        <ecNumber evidence="6">2.5.1.60</ecNumber>
    </recommendedName>
    <alternativeName>
        <fullName evidence="6">Geranylgeranyl transferase type II subunit alpha</fullName>
    </alternativeName>
</protein>
<dbReference type="SUPFAM" id="SSF48439">
    <property type="entry name" value="Protein prenylyltransferase"/>
    <property type="match status" value="1"/>
</dbReference>
<keyword evidence="4" id="KW-0677">Repeat</keyword>
<gene>
    <name evidence="7" type="ORF">GSOID_T00005601001</name>
</gene>
<dbReference type="InterPro" id="IPR002088">
    <property type="entry name" value="Prenyl_trans_a"/>
</dbReference>
<comment type="function">
    <text evidence="6">Catalyzes the transfer of a geranyl-geranyl moiety from geranyl-geranyl pyrophosphate to cysteines occuring in specific C-terminal amino acid sequences.</text>
</comment>
<evidence type="ECO:0000256" key="2">
    <source>
        <dbReference type="ARBA" id="ARBA00022602"/>
    </source>
</evidence>
<comment type="catalytic activity">
    <reaction evidence="5 6">
        <text>geranylgeranyl diphosphate + L-cysteinyl-[protein] = S-geranylgeranyl-L-cysteinyl-[protein] + diphosphate</text>
        <dbReference type="Rhea" id="RHEA:21240"/>
        <dbReference type="Rhea" id="RHEA-COMP:10131"/>
        <dbReference type="Rhea" id="RHEA-COMP:11537"/>
        <dbReference type="ChEBI" id="CHEBI:29950"/>
        <dbReference type="ChEBI" id="CHEBI:33019"/>
        <dbReference type="ChEBI" id="CHEBI:57533"/>
        <dbReference type="ChEBI" id="CHEBI:86021"/>
        <dbReference type="EC" id="2.5.1.60"/>
    </reaction>
</comment>
<keyword evidence="8" id="KW-1185">Reference proteome</keyword>
<evidence type="ECO:0000256" key="3">
    <source>
        <dbReference type="ARBA" id="ARBA00022679"/>
    </source>
</evidence>
<dbReference type="GO" id="GO:0097354">
    <property type="term" value="P:prenylation"/>
    <property type="evidence" value="ECO:0007669"/>
    <property type="project" value="UniProtKB-UniRule"/>
</dbReference>
<organism evidence="7">
    <name type="scientific">Oikopleura dioica</name>
    <name type="common">Tunicate</name>
    <dbReference type="NCBI Taxonomy" id="34765"/>
    <lineage>
        <taxon>Eukaryota</taxon>
        <taxon>Metazoa</taxon>
        <taxon>Chordata</taxon>
        <taxon>Tunicata</taxon>
        <taxon>Appendicularia</taxon>
        <taxon>Copelata</taxon>
        <taxon>Oikopleuridae</taxon>
        <taxon>Oikopleura</taxon>
    </lineage>
</organism>
<evidence type="ECO:0000256" key="4">
    <source>
        <dbReference type="ARBA" id="ARBA00022737"/>
    </source>
</evidence>
<dbReference type="InParanoid" id="E4XB82"/>
<reference evidence="7" key="1">
    <citation type="journal article" date="2010" name="Science">
        <title>Plasticity of animal genome architecture unmasked by rapid evolution of a pelagic tunicate.</title>
        <authorList>
            <person name="Denoeud F."/>
            <person name="Henriet S."/>
            <person name="Mungpakdee S."/>
            <person name="Aury J.M."/>
            <person name="Da Silva C."/>
            <person name="Brinkmann H."/>
            <person name="Mikhaleva J."/>
            <person name="Olsen L.C."/>
            <person name="Jubin C."/>
            <person name="Canestro C."/>
            <person name="Bouquet J.M."/>
            <person name="Danks G."/>
            <person name="Poulain J."/>
            <person name="Campsteijn C."/>
            <person name="Adamski M."/>
            <person name="Cross I."/>
            <person name="Yadetie F."/>
            <person name="Muffato M."/>
            <person name="Louis A."/>
            <person name="Butcher S."/>
            <person name="Tsagkogeorga G."/>
            <person name="Konrad A."/>
            <person name="Singh S."/>
            <person name="Jensen M.F."/>
            <person name="Cong E.H."/>
            <person name="Eikeseth-Otteraa H."/>
            <person name="Noel B."/>
            <person name="Anthouard V."/>
            <person name="Porcel B.M."/>
            <person name="Kachouri-Lafond R."/>
            <person name="Nishino A."/>
            <person name="Ugolini M."/>
            <person name="Chourrout P."/>
            <person name="Nishida H."/>
            <person name="Aasland R."/>
            <person name="Huzurbazar S."/>
            <person name="Westhof E."/>
            <person name="Delsuc F."/>
            <person name="Lehrach H."/>
            <person name="Reinhardt R."/>
            <person name="Weissenbach J."/>
            <person name="Roy S.W."/>
            <person name="Artiguenave F."/>
            <person name="Postlethwait J.H."/>
            <person name="Manak J.R."/>
            <person name="Thompson E.M."/>
            <person name="Jaillon O."/>
            <person name="Du Pasquier L."/>
            <person name="Boudinot P."/>
            <person name="Liberles D.A."/>
            <person name="Volff J.N."/>
            <person name="Philippe H."/>
            <person name="Lenhard B."/>
            <person name="Roest Crollius H."/>
            <person name="Wincker P."/>
            <person name="Chourrout D."/>
        </authorList>
    </citation>
    <scope>NUCLEOTIDE SEQUENCE [LARGE SCALE GENOMIC DNA]</scope>
</reference>
<dbReference type="Gene3D" id="1.25.40.120">
    <property type="entry name" value="Protein prenylyltransferase"/>
    <property type="match status" value="1"/>
</dbReference>
<dbReference type="GO" id="GO:0005968">
    <property type="term" value="C:Rab-protein geranylgeranyltransferase complex"/>
    <property type="evidence" value="ECO:0007669"/>
    <property type="project" value="TreeGrafter"/>
</dbReference>
<dbReference type="Proteomes" id="UP000001307">
    <property type="component" value="Unassembled WGS sequence"/>
</dbReference>
<keyword evidence="2 6" id="KW-0637">Prenyltransferase</keyword>
<evidence type="ECO:0000313" key="7">
    <source>
        <dbReference type="EMBL" id="CBY08765.1"/>
    </source>
</evidence>
<dbReference type="EC" id="2.5.1.60" evidence="6"/>
<comment type="similarity">
    <text evidence="1 6">Belongs to the protein prenyltransferase subunit alpha family.</text>
</comment>
<dbReference type="PANTHER" id="PTHR11129">
    <property type="entry name" value="PROTEIN FARNESYLTRANSFERASE ALPHA SUBUNIT/RAB GERANYLGERANYL TRANSFERASE ALPHA SUBUNIT"/>
    <property type="match status" value="1"/>
</dbReference>
<dbReference type="PROSITE" id="PS51147">
    <property type="entry name" value="PFTA"/>
    <property type="match status" value="2"/>
</dbReference>
<evidence type="ECO:0000313" key="8">
    <source>
        <dbReference type="Proteomes" id="UP000001307"/>
    </source>
</evidence>
<accession>E4XB82</accession>
<evidence type="ECO:0000256" key="5">
    <source>
        <dbReference type="ARBA" id="ARBA00047658"/>
    </source>
</evidence>
<evidence type="ECO:0000256" key="1">
    <source>
        <dbReference type="ARBA" id="ARBA00006734"/>
    </source>
</evidence>
<dbReference type="GO" id="GO:0004663">
    <property type="term" value="F:Rab geranylgeranyltransferase activity"/>
    <property type="evidence" value="ECO:0007669"/>
    <property type="project" value="UniProtKB-UniRule"/>
</dbReference>
<sequence>MHGRVKVKTSAQKAAEKEAERARKLAEFQKIKKKLYEPSENSTIPTFKQLLESTDSFIPPMSEYLSQSSTLAYYMKDWPILWQLRLTALQRMTSSNQEKTLETLENELELTFNCLVESPKSYSTWAHRRNILKLIRKCDEEKGLEILKTEIGLTEKMLMSRTEDQVENQGRNFHCWDHRRLVLKALPEDVKTEIQLTTKLIQTSFSNFSAWHYRSKLLNLEEEGVVENEMDLVLNAVFTDPSDASSWIYHRHLISNAPCSQDFTRILQDHQESLKELLVLEKEEDNNVSTLRSISLSLLEINSRLKTDNWEEKSKFMLNELIDIDPIRRGYYLSRISKF</sequence>
<dbReference type="Pfam" id="PF01239">
    <property type="entry name" value="PPTA"/>
    <property type="match status" value="3"/>
</dbReference>
<keyword evidence="3 6" id="KW-0808">Transferase</keyword>
<dbReference type="OrthoDB" id="1658at2759"/>
<proteinExistence type="inferred from homology"/>
<name>E4XB82_OIKDI</name>